<evidence type="ECO:0000313" key="1">
    <source>
        <dbReference type="EMBL" id="WCV10746.1"/>
    </source>
</evidence>
<dbReference type="Proteomes" id="UP000195652">
    <property type="component" value="Chromosome"/>
</dbReference>
<reference evidence="1 2" key="2">
    <citation type="journal article" date="2020" name="Antonie Van Leeuwenhoek">
        <title>Phylogenomic characterisation of a novel corynebacterial species pathogenic to animals.</title>
        <authorList>
            <person name="Moller J."/>
            <person name="Musella L."/>
            <person name="Melnikov V."/>
            <person name="Geissdorfer W."/>
            <person name="Burkovski A."/>
            <person name="Sangal V."/>
        </authorList>
    </citation>
    <scope>NUCLEOTIDE SEQUENCE [LARGE SCALE GENOMIC DNA]</scope>
    <source>
        <strain evidence="1 2">PO100/5</strain>
    </source>
</reference>
<reference evidence="1 2" key="4">
    <citation type="journal article" date="2020" name="PLoS ONE">
        <title>Taxonomic classification of strain PO100/5 shows a broader geographic distribution and genetic markers of the recently described Corynebacterium silvaticum.</title>
        <authorList>
            <person name="Viana M.V.C."/>
            <person name="Profeta R."/>
            <person name="da Silva A.L."/>
            <person name="Hurtado R."/>
            <person name="Cerqueira J.C."/>
            <person name="Ribeiro B.F.S."/>
            <person name="Almeida M.O."/>
            <person name="Morais-Rodrigues F."/>
            <person name="Soares S.C."/>
            <person name="Oliveira M."/>
            <person name="Tavares L."/>
            <person name="Figueiredo H."/>
            <person name="Wattam A.R."/>
            <person name="Barh D."/>
            <person name="Ghosh P."/>
            <person name="Silva A."/>
            <person name="Azevedo V."/>
        </authorList>
    </citation>
    <scope>NUCLEOTIDE SEQUENCE [LARGE SCALE GENOMIC DNA]</scope>
    <source>
        <strain evidence="1 2">PO100/5</strain>
    </source>
</reference>
<keyword evidence="2" id="KW-1185">Reference proteome</keyword>
<reference evidence="1 2" key="1">
    <citation type="journal article" date="2014" name="BMC Vet. Res.">
        <title>First report of Corynebacterium pseudotuberculosis from caseous lymphadenitis lesions in Black Alentejano pig (Sus scrofa domesticus).</title>
        <authorList>
            <person name="Oliveira M."/>
            <person name="Barroco C."/>
            <person name="Mottola C."/>
            <person name="Santos R."/>
            <person name="Lemsaddek A."/>
            <person name="Tavares L."/>
            <person name="Semedo-Lemsaddek T."/>
        </authorList>
    </citation>
    <scope>NUCLEOTIDE SEQUENCE [LARGE SCALE GENOMIC DNA]</scope>
    <source>
        <strain evidence="1 2">PO100/5</strain>
    </source>
</reference>
<proteinExistence type="predicted"/>
<organism evidence="1 2">
    <name type="scientific">Corynebacterium silvaticum</name>
    <dbReference type="NCBI Taxonomy" id="2320431"/>
    <lineage>
        <taxon>Bacteria</taxon>
        <taxon>Bacillati</taxon>
        <taxon>Actinomycetota</taxon>
        <taxon>Actinomycetes</taxon>
        <taxon>Mycobacteriales</taxon>
        <taxon>Corynebacteriaceae</taxon>
        <taxon>Corynebacterium</taxon>
    </lineage>
</organism>
<reference evidence="1 2" key="3">
    <citation type="journal article" date="2020" name="Int. J. Syst. Evol. Microbiol.">
        <title>Corynebacterium silvaticum sp. nov., a unique group of NTTB corynebacteria in wild boar and roe deer.</title>
        <authorList>
            <person name="Dangel A."/>
            <person name="Berger A."/>
            <person name="Rau J."/>
            <person name="Eisenberg T."/>
            <person name="Kampfer P."/>
            <person name="Margos G."/>
            <person name="Contzen M."/>
            <person name="Busse H.J."/>
            <person name="Konrad R."/>
            <person name="Peters M."/>
            <person name="Sting R."/>
            <person name="Sing A."/>
        </authorList>
    </citation>
    <scope>NUCLEOTIDE SEQUENCE [LARGE SCALE GENOMIC DNA]</scope>
    <source>
        <strain evidence="1 2">PO100/5</strain>
    </source>
</reference>
<dbReference type="EMBL" id="CP021417">
    <property type="protein sequence ID" value="WCV10746.1"/>
    <property type="molecule type" value="Genomic_DNA"/>
</dbReference>
<name>A0ACD4Q0V1_9CORY</name>
<gene>
    <name evidence="1" type="ORF">CBE74_12320</name>
</gene>
<protein>
    <submittedName>
        <fullName evidence="1">Uncharacterized protein</fullName>
    </submittedName>
</protein>
<sequence length="60" mass="6737">MNRAAYTKADRLFRIRAIPGLLVSTDMEITSPDGRYVIDSVEQIGRYVEILTHIVTPEGS</sequence>
<accession>A0ACD4Q0V1</accession>
<evidence type="ECO:0000313" key="2">
    <source>
        <dbReference type="Proteomes" id="UP000195652"/>
    </source>
</evidence>